<dbReference type="Proteomes" id="UP001065613">
    <property type="component" value="Chromosome"/>
</dbReference>
<protein>
    <recommendedName>
        <fullName evidence="2">NfeD-like C-terminal domain-containing protein</fullName>
    </recommendedName>
</protein>
<dbReference type="AlphaFoldDB" id="A0A977L075"/>
<sequence>MIIGILVGLIFVIGIKIFRGKRETVNSLVNSSNLVGVFGEVQIPFDQKTKGKIRVNIQGSMIDIVACTHSDESFFVGDQVFVIEAHNNQVWVIPKDNLKQDLSA</sequence>
<evidence type="ECO:0008006" key="2">
    <source>
        <dbReference type="Google" id="ProtNLM"/>
    </source>
</evidence>
<dbReference type="KEGG" id="wna:KA717_05045"/>
<accession>A0A977L075</accession>
<organism evidence="1">
    <name type="scientific">Woronichinia naegeliana WA131</name>
    <dbReference type="NCBI Taxonomy" id="2824559"/>
    <lineage>
        <taxon>Bacteria</taxon>
        <taxon>Bacillati</taxon>
        <taxon>Cyanobacteriota</taxon>
        <taxon>Cyanophyceae</taxon>
        <taxon>Synechococcales</taxon>
        <taxon>Coelosphaeriaceae</taxon>
        <taxon>Woronichinia</taxon>
    </lineage>
</organism>
<gene>
    <name evidence="1" type="ORF">KA717_05045</name>
</gene>
<evidence type="ECO:0000313" key="1">
    <source>
        <dbReference type="EMBL" id="UXE62211.1"/>
    </source>
</evidence>
<dbReference type="InterPro" id="IPR012340">
    <property type="entry name" value="NA-bd_OB-fold"/>
</dbReference>
<dbReference type="EMBL" id="CP073041">
    <property type="protein sequence ID" value="UXE62211.1"/>
    <property type="molecule type" value="Genomic_DNA"/>
</dbReference>
<proteinExistence type="predicted"/>
<name>A0A977L075_9CYAN</name>
<dbReference type="Gene3D" id="2.40.50.140">
    <property type="entry name" value="Nucleic acid-binding proteins"/>
    <property type="match status" value="1"/>
</dbReference>
<reference evidence="1" key="1">
    <citation type="submission" date="2021-04" db="EMBL/GenBank/DDBJ databases">
        <title>Genome sequence of Woronichinia naegeliana from Washington state freshwater lake bloom.</title>
        <authorList>
            <person name="Dreher T.W."/>
        </authorList>
    </citation>
    <scope>NUCLEOTIDE SEQUENCE</scope>
    <source>
        <strain evidence="1">WA131</strain>
    </source>
</reference>